<name>A0A4Z2ESX0_9TELE</name>
<reference evidence="2 3" key="1">
    <citation type="submission" date="2019-03" db="EMBL/GenBank/DDBJ databases">
        <title>First draft genome of Liparis tanakae, snailfish: a comprehensive survey of snailfish specific genes.</title>
        <authorList>
            <person name="Kim W."/>
            <person name="Song I."/>
            <person name="Jeong J.-H."/>
            <person name="Kim D."/>
            <person name="Kim S."/>
            <person name="Ryu S."/>
            <person name="Song J.Y."/>
            <person name="Lee S.K."/>
        </authorList>
    </citation>
    <scope>NUCLEOTIDE SEQUENCE [LARGE SCALE GENOMIC DNA]</scope>
    <source>
        <tissue evidence="2">Muscle</tissue>
    </source>
</reference>
<protein>
    <submittedName>
        <fullName evidence="2">Uncharacterized protein</fullName>
    </submittedName>
</protein>
<evidence type="ECO:0000256" key="1">
    <source>
        <dbReference type="SAM" id="MobiDB-lite"/>
    </source>
</evidence>
<dbReference type="AlphaFoldDB" id="A0A4Z2ESX0"/>
<accession>A0A4Z2ESX0</accession>
<evidence type="ECO:0000313" key="3">
    <source>
        <dbReference type="Proteomes" id="UP000314294"/>
    </source>
</evidence>
<sequence>MVTTAEMMKNKENIFSSEPSVAQERGSGARLRSEAQERGSGAWLRSVAQERGSGARLRSEAQERGSGAWAQERGLVVSW</sequence>
<comment type="caution">
    <text evidence="2">The sequence shown here is derived from an EMBL/GenBank/DDBJ whole genome shotgun (WGS) entry which is preliminary data.</text>
</comment>
<organism evidence="2 3">
    <name type="scientific">Liparis tanakae</name>
    <name type="common">Tanaka's snailfish</name>
    <dbReference type="NCBI Taxonomy" id="230148"/>
    <lineage>
        <taxon>Eukaryota</taxon>
        <taxon>Metazoa</taxon>
        <taxon>Chordata</taxon>
        <taxon>Craniata</taxon>
        <taxon>Vertebrata</taxon>
        <taxon>Euteleostomi</taxon>
        <taxon>Actinopterygii</taxon>
        <taxon>Neopterygii</taxon>
        <taxon>Teleostei</taxon>
        <taxon>Neoteleostei</taxon>
        <taxon>Acanthomorphata</taxon>
        <taxon>Eupercaria</taxon>
        <taxon>Perciformes</taxon>
        <taxon>Cottioidei</taxon>
        <taxon>Cottales</taxon>
        <taxon>Liparidae</taxon>
        <taxon>Liparis</taxon>
    </lineage>
</organism>
<evidence type="ECO:0000313" key="2">
    <source>
        <dbReference type="EMBL" id="TNN32017.1"/>
    </source>
</evidence>
<dbReference type="Proteomes" id="UP000314294">
    <property type="component" value="Unassembled WGS sequence"/>
</dbReference>
<keyword evidence="3" id="KW-1185">Reference proteome</keyword>
<proteinExistence type="predicted"/>
<dbReference type="EMBL" id="SRLO01002982">
    <property type="protein sequence ID" value="TNN32017.1"/>
    <property type="molecule type" value="Genomic_DNA"/>
</dbReference>
<feature type="region of interest" description="Disordered" evidence="1">
    <location>
        <begin position="1"/>
        <end position="68"/>
    </location>
</feature>
<gene>
    <name evidence="2" type="ORF">EYF80_057823</name>
</gene>